<sequence>MSRRSKKHTSSIYLPCEDLDGHCLQFQLSREQENYHPLALSSPMFQASTGWCQRALTGPNLWRENLVSSYDPVSQDCHNKNWKLITLHQKKSCYPAERTLPILLLVVNSKELSREIGRPPYMDLAMTKCQKTAIGKLTDGTIGMRQWTYLKVIRAADNNSSPISTKLVATDNNSPPRSTKLS</sequence>
<protein>
    <submittedName>
        <fullName evidence="2">Uncharacterized protein</fullName>
    </submittedName>
</protein>
<organism evidence="2 3">
    <name type="scientific">Musa troglodytarum</name>
    <name type="common">fe'i banana</name>
    <dbReference type="NCBI Taxonomy" id="320322"/>
    <lineage>
        <taxon>Eukaryota</taxon>
        <taxon>Viridiplantae</taxon>
        <taxon>Streptophyta</taxon>
        <taxon>Embryophyta</taxon>
        <taxon>Tracheophyta</taxon>
        <taxon>Spermatophyta</taxon>
        <taxon>Magnoliopsida</taxon>
        <taxon>Liliopsida</taxon>
        <taxon>Zingiberales</taxon>
        <taxon>Musaceae</taxon>
        <taxon>Musa</taxon>
    </lineage>
</organism>
<feature type="compositionally biased region" description="Polar residues" evidence="1">
    <location>
        <begin position="170"/>
        <end position="182"/>
    </location>
</feature>
<dbReference type="EMBL" id="CP097508">
    <property type="protein sequence ID" value="URE13674.1"/>
    <property type="molecule type" value="Genomic_DNA"/>
</dbReference>
<feature type="region of interest" description="Disordered" evidence="1">
    <location>
        <begin position="163"/>
        <end position="182"/>
    </location>
</feature>
<reference evidence="2" key="1">
    <citation type="submission" date="2022-05" db="EMBL/GenBank/DDBJ databases">
        <title>The Musa troglodytarum L. genome provides insights into the mechanism of non-climacteric behaviour and enrichment of carotenoids.</title>
        <authorList>
            <person name="Wang J."/>
        </authorList>
    </citation>
    <scope>NUCLEOTIDE SEQUENCE</scope>
    <source>
        <tissue evidence="2">Leaf</tissue>
    </source>
</reference>
<gene>
    <name evidence="2" type="ORF">MUK42_05419</name>
</gene>
<keyword evidence="3" id="KW-1185">Reference proteome</keyword>
<name>A0A9E7GKH5_9LILI</name>
<evidence type="ECO:0000256" key="1">
    <source>
        <dbReference type="SAM" id="MobiDB-lite"/>
    </source>
</evidence>
<dbReference type="AlphaFoldDB" id="A0A9E7GKH5"/>
<accession>A0A9E7GKH5</accession>
<evidence type="ECO:0000313" key="2">
    <source>
        <dbReference type="EMBL" id="URE13674.1"/>
    </source>
</evidence>
<evidence type="ECO:0000313" key="3">
    <source>
        <dbReference type="Proteomes" id="UP001055439"/>
    </source>
</evidence>
<proteinExistence type="predicted"/>
<dbReference type="Proteomes" id="UP001055439">
    <property type="component" value="Chromosome 6"/>
</dbReference>